<accession>A0ACC1H892</accession>
<evidence type="ECO:0000313" key="1">
    <source>
        <dbReference type="EMBL" id="KAJ1671568.1"/>
    </source>
</evidence>
<dbReference type="Proteomes" id="UP001145114">
    <property type="component" value="Unassembled WGS sequence"/>
</dbReference>
<name>A0ACC1H892_9FUNG</name>
<proteinExistence type="predicted"/>
<reference evidence="1" key="1">
    <citation type="submission" date="2022-06" db="EMBL/GenBank/DDBJ databases">
        <title>Phylogenomic reconstructions and comparative analyses of Kickxellomycotina fungi.</title>
        <authorList>
            <person name="Reynolds N.K."/>
            <person name="Stajich J.E."/>
            <person name="Barry K."/>
            <person name="Grigoriev I.V."/>
            <person name="Crous P."/>
            <person name="Smith M.E."/>
        </authorList>
    </citation>
    <scope>NUCLEOTIDE SEQUENCE</scope>
    <source>
        <strain evidence="1">RSA 2271</strain>
    </source>
</reference>
<keyword evidence="2" id="KW-1185">Reference proteome</keyword>
<gene>
    <name evidence="1" type="ORF">EV182_007565</name>
</gene>
<dbReference type="EMBL" id="JAMZIH010008691">
    <property type="protein sequence ID" value="KAJ1671568.1"/>
    <property type="molecule type" value="Genomic_DNA"/>
</dbReference>
<feature type="non-terminal residue" evidence="1">
    <location>
        <position position="154"/>
    </location>
</feature>
<organism evidence="1 2">
    <name type="scientific">Spiromyces aspiralis</name>
    <dbReference type="NCBI Taxonomy" id="68401"/>
    <lineage>
        <taxon>Eukaryota</taxon>
        <taxon>Fungi</taxon>
        <taxon>Fungi incertae sedis</taxon>
        <taxon>Zoopagomycota</taxon>
        <taxon>Kickxellomycotina</taxon>
        <taxon>Kickxellomycetes</taxon>
        <taxon>Kickxellales</taxon>
        <taxon>Kickxellaceae</taxon>
        <taxon>Spiromyces</taxon>
    </lineage>
</organism>
<sequence>MTSQDSSNSNSNSSGSGNAAAVTAKHPNQPSSTNIGHAAATSSERRLSRPAALSVATEGSRRTPSPSPHSAQPCLHTNKPEFISTHMQRCEACQLKYARKAEAAANHVPYHRRTPSHRQHSHPSRPLSAEGIRPKTARGSTVPPPSASIAATQR</sequence>
<evidence type="ECO:0000313" key="2">
    <source>
        <dbReference type="Proteomes" id="UP001145114"/>
    </source>
</evidence>
<comment type="caution">
    <text evidence="1">The sequence shown here is derived from an EMBL/GenBank/DDBJ whole genome shotgun (WGS) entry which is preliminary data.</text>
</comment>
<protein>
    <submittedName>
        <fullName evidence="1">Uncharacterized protein</fullName>
    </submittedName>
</protein>